<evidence type="ECO:0000313" key="8">
    <source>
        <dbReference type="EMBL" id="MBF4767477.1"/>
    </source>
</evidence>
<dbReference type="InterPro" id="IPR014710">
    <property type="entry name" value="RmlC-like_jellyroll"/>
</dbReference>
<feature type="transmembrane region" description="Helical" evidence="6">
    <location>
        <begin position="272"/>
        <end position="289"/>
    </location>
</feature>
<evidence type="ECO:0000313" key="9">
    <source>
        <dbReference type="Proteomes" id="UP000660668"/>
    </source>
</evidence>
<dbReference type="InterPro" id="IPR036259">
    <property type="entry name" value="MFS_trans_sf"/>
</dbReference>
<dbReference type="InterPro" id="IPR000595">
    <property type="entry name" value="cNMP-bd_dom"/>
</dbReference>
<dbReference type="Gene3D" id="1.20.1250.20">
    <property type="entry name" value="MFS general substrate transporter like domains"/>
    <property type="match status" value="1"/>
</dbReference>
<dbReference type="SUPFAM" id="SSF51206">
    <property type="entry name" value="cAMP-binding domain-like"/>
    <property type="match status" value="1"/>
</dbReference>
<feature type="transmembrane region" description="Helical" evidence="6">
    <location>
        <begin position="238"/>
        <end position="260"/>
    </location>
</feature>
<evidence type="ECO:0000256" key="2">
    <source>
        <dbReference type="ARBA" id="ARBA00022475"/>
    </source>
</evidence>
<organism evidence="8 9">
    <name type="scientific">Nocardioides agariphilus</name>
    <dbReference type="NCBI Taxonomy" id="433664"/>
    <lineage>
        <taxon>Bacteria</taxon>
        <taxon>Bacillati</taxon>
        <taxon>Actinomycetota</taxon>
        <taxon>Actinomycetes</taxon>
        <taxon>Propionibacteriales</taxon>
        <taxon>Nocardioidaceae</taxon>
        <taxon>Nocardioides</taxon>
    </lineage>
</organism>
<dbReference type="PROSITE" id="PS00888">
    <property type="entry name" value="CNMP_BINDING_1"/>
    <property type="match status" value="1"/>
</dbReference>
<dbReference type="SMART" id="SM00100">
    <property type="entry name" value="cNMP"/>
    <property type="match status" value="1"/>
</dbReference>
<dbReference type="InterPro" id="IPR011701">
    <property type="entry name" value="MFS"/>
</dbReference>
<keyword evidence="5 6" id="KW-0472">Membrane</keyword>
<proteinExistence type="predicted"/>
<feature type="domain" description="Cyclic nucleotide-binding" evidence="7">
    <location>
        <begin position="429"/>
        <end position="535"/>
    </location>
</feature>
<feature type="transmembrane region" description="Helical" evidence="6">
    <location>
        <begin position="56"/>
        <end position="76"/>
    </location>
</feature>
<dbReference type="AlphaFoldDB" id="A0A930VIX3"/>
<dbReference type="CDD" id="cd00038">
    <property type="entry name" value="CAP_ED"/>
    <property type="match status" value="1"/>
</dbReference>
<evidence type="ECO:0000259" key="7">
    <source>
        <dbReference type="PROSITE" id="PS50042"/>
    </source>
</evidence>
<dbReference type="EMBL" id="JADKPO010000007">
    <property type="protein sequence ID" value="MBF4767477.1"/>
    <property type="molecule type" value="Genomic_DNA"/>
</dbReference>
<dbReference type="PROSITE" id="PS00889">
    <property type="entry name" value="CNMP_BINDING_2"/>
    <property type="match status" value="1"/>
</dbReference>
<gene>
    <name evidence="8" type="ORF">ISU10_06815</name>
</gene>
<dbReference type="Proteomes" id="UP000660668">
    <property type="component" value="Unassembled WGS sequence"/>
</dbReference>
<comment type="subcellular location">
    <subcellularLocation>
        <location evidence="1">Cell membrane</location>
        <topology evidence="1">Multi-pass membrane protein</topology>
    </subcellularLocation>
</comment>
<protein>
    <submittedName>
        <fullName evidence="8">MFS transporter</fullName>
    </submittedName>
</protein>
<comment type="caution">
    <text evidence="8">The sequence shown here is derived from an EMBL/GenBank/DDBJ whole genome shotgun (WGS) entry which is preliminary data.</text>
</comment>
<keyword evidence="3 6" id="KW-0812">Transmembrane</keyword>
<keyword evidence="2" id="KW-1003">Cell membrane</keyword>
<dbReference type="CDD" id="cd06173">
    <property type="entry name" value="MFS_MefA_like"/>
    <property type="match status" value="1"/>
</dbReference>
<dbReference type="InterPro" id="IPR018488">
    <property type="entry name" value="cNMP-bd_CS"/>
</dbReference>
<evidence type="ECO:0000256" key="4">
    <source>
        <dbReference type="ARBA" id="ARBA00022989"/>
    </source>
</evidence>
<dbReference type="PROSITE" id="PS50042">
    <property type="entry name" value="CNMP_BINDING_3"/>
    <property type="match status" value="1"/>
</dbReference>
<evidence type="ECO:0000256" key="5">
    <source>
        <dbReference type="ARBA" id="ARBA00023136"/>
    </source>
</evidence>
<dbReference type="GO" id="GO:0005886">
    <property type="term" value="C:plasma membrane"/>
    <property type="evidence" value="ECO:0007669"/>
    <property type="project" value="UniProtKB-SubCell"/>
</dbReference>
<dbReference type="InterPro" id="IPR018490">
    <property type="entry name" value="cNMP-bd_dom_sf"/>
</dbReference>
<reference evidence="8" key="1">
    <citation type="submission" date="2020-11" db="EMBL/GenBank/DDBJ databases">
        <title>Nocardioides cynanchi sp. nov., isolated from soil of rhizosphere of Cynanchum wilfordii.</title>
        <authorList>
            <person name="Lee J.-S."/>
            <person name="Suh M.K."/>
            <person name="Kim J.-S."/>
        </authorList>
    </citation>
    <scope>NUCLEOTIDE SEQUENCE</scope>
    <source>
        <strain evidence="8">KCTC 19276</strain>
    </source>
</reference>
<name>A0A930VIX3_9ACTN</name>
<dbReference type="Gene3D" id="2.60.120.10">
    <property type="entry name" value="Jelly Rolls"/>
    <property type="match status" value="1"/>
</dbReference>
<accession>A0A930VIX3</accession>
<dbReference type="PANTHER" id="PTHR23513">
    <property type="entry name" value="INTEGRAL MEMBRANE EFFLUX PROTEIN-RELATED"/>
    <property type="match status" value="1"/>
</dbReference>
<feature type="transmembrane region" description="Helical" evidence="6">
    <location>
        <begin position="28"/>
        <end position="50"/>
    </location>
</feature>
<dbReference type="PANTHER" id="PTHR23513:SF18">
    <property type="entry name" value="INTEGRAL MEMBRANE PROTEIN"/>
    <property type="match status" value="1"/>
</dbReference>
<evidence type="ECO:0000256" key="3">
    <source>
        <dbReference type="ARBA" id="ARBA00022692"/>
    </source>
</evidence>
<dbReference type="SUPFAM" id="SSF103473">
    <property type="entry name" value="MFS general substrate transporter"/>
    <property type="match status" value="1"/>
</dbReference>
<feature type="transmembrane region" description="Helical" evidence="6">
    <location>
        <begin position="383"/>
        <end position="403"/>
    </location>
</feature>
<dbReference type="Pfam" id="PF00027">
    <property type="entry name" value="cNMP_binding"/>
    <property type="match status" value="1"/>
</dbReference>
<evidence type="ECO:0000256" key="1">
    <source>
        <dbReference type="ARBA" id="ARBA00004651"/>
    </source>
</evidence>
<dbReference type="Pfam" id="PF07690">
    <property type="entry name" value="MFS_1"/>
    <property type="match status" value="1"/>
</dbReference>
<dbReference type="GO" id="GO:0022857">
    <property type="term" value="F:transmembrane transporter activity"/>
    <property type="evidence" value="ECO:0007669"/>
    <property type="project" value="InterPro"/>
</dbReference>
<sequence>MSAASGAAQLRASVTTVFANPGLRRIQLAFLGSGLGDWAYATAVTVWAYHDGGATAVGAFQATRFILAAIAGPVGATIADRMSRRTFMMISDASRAVLVAAAAVCVSAGLDVAVYALALLAVIAGAPFRAAQAGLVPQLVDDPRVLTSSNAVASNIENVVIFVGPSIGAVLVGTVGVEAAFWLNVATFVWSCWLMYGVHVLPRPSRQTAEDGEEPGVLRETLGGVRLIATDPDLRTTAVLAALQGGLFGALTVLNVIIAIEMLDSGPAGVGLLQAVMGLGSIAGGVVVLSRVARQAVATDMAVGVVGWAVPFLLLAIYPSAPTAVLALLVVGFMDPWVNLGLDTLPQRLSEERVMSRVFATIDASLIASMSIGSVIAPVLLHLVGLRTTLVVLGVAVVVYAAAKLPRMRRLDQRLSAPADTELLAAVPIFAPLPSSSVEGLAKASTRRHVPAGQAVVTEGEAAHEFFLIVSGEVEVTQGDQVLRREGPGDVFGEIGLLRDVPRTATVTAVTDVDLVVVDRKAFLETVTGTVESLRAAEDLAWRRLAV</sequence>
<feature type="transmembrane region" description="Helical" evidence="6">
    <location>
        <begin position="179"/>
        <end position="198"/>
    </location>
</feature>
<evidence type="ECO:0000256" key="6">
    <source>
        <dbReference type="SAM" id="Phobius"/>
    </source>
</evidence>
<keyword evidence="4 6" id="KW-1133">Transmembrane helix</keyword>
<keyword evidence="9" id="KW-1185">Reference proteome</keyword>
<feature type="transmembrane region" description="Helical" evidence="6">
    <location>
        <begin position="97"/>
        <end position="124"/>
    </location>
</feature>
<dbReference type="RefSeq" id="WP_194695631.1">
    <property type="nucleotide sequence ID" value="NZ_JADKPO010000007.1"/>
</dbReference>
<dbReference type="PRINTS" id="PR00103">
    <property type="entry name" value="CAMPKINASE"/>
</dbReference>